<keyword evidence="1" id="KW-1133">Transmembrane helix</keyword>
<accession>A0A2K5AS89</accession>
<dbReference type="Proteomes" id="UP000236248">
    <property type="component" value="Chromosome NCAV"/>
</dbReference>
<name>A0A2K5AS89_9ARCH</name>
<dbReference type="KEGG" id="ncv:NCAV_1336"/>
<dbReference type="RefSeq" id="WP_103286855.1">
    <property type="nucleotide sequence ID" value="NZ_LT981265.1"/>
</dbReference>
<evidence type="ECO:0000313" key="3">
    <source>
        <dbReference type="Proteomes" id="UP000236248"/>
    </source>
</evidence>
<feature type="transmembrane region" description="Helical" evidence="1">
    <location>
        <begin position="980"/>
        <end position="999"/>
    </location>
</feature>
<keyword evidence="1" id="KW-0812">Transmembrane</keyword>
<gene>
    <name evidence="2" type="ORF">NCAV_1336</name>
</gene>
<protein>
    <submittedName>
        <fullName evidence="2">Uncharacterized protein</fullName>
    </submittedName>
</protein>
<keyword evidence="3" id="KW-1185">Reference proteome</keyword>
<keyword evidence="1" id="KW-0472">Membrane</keyword>
<sequence>MYRTNYHDDDMDGDNRRGGRKMNSRLYSNILVAIILSSSLLLSSMVNIVDVHAQRSTNFILSIEPMAPRLPADGGKYHAIIQLQTANKKPIHAPYDMEVDLVSSDPSVVSVPSKVTIREGETYTKVDIITSEKAGKATISALISNVIIGSASIETVRAKGSEAVKLAVYAAPETILADPRLTGKVYVQLLNANGLPVAANRPVVVNLASSDNDVIKVTLDKVVIDNGRSGMFVDYIPGVKRGSAEIVASAFGLESATVTVRTVDIVGNRLALDLAPGIIPAEKGVRVLLTVYVVDDRGLPAKPLEDTVVTLTSSHSDVISVPKNVTIKADQYYVHVTVEARGKPSPKYDDDPNNNDEKALITASAPGYESAMIEVKAVPPITGNLEVEQCKDIGLYISPSKLPPDNNKHPVLIAQLENTKVKGIDVPVPCLQKKEFIDLKVLLASSNLDIGSVDEMLRIPYNSYYGVANFSTNFRSGKTIITGTQTDYNTVQTTLEVVGPKPASLRLMQIPKTVEANDKRHEALIVQLLDERGNPILAPTNMLIEISSSNPSIVAISSPVTMKEGSNYIVAEVKTTLEPGSVEVTASSAGLTSHSIKFNTVSSGYTKLAVYAVPSTLLADGESYQALVVQLQDIDGNPTVARSDIPVVLSSSSRLAGYIKNKDLTIKTGSTYAIAEFITSTTPDRTTITVSSPGFNTVSTDLNVVLQEFKYTISNIPSRLSGLEGIPINVTVSVDDIPVNGVLVQVSGAYAETNSSVTSGNGEAEVIYKPTAGGNNTVLLTISKKGYTTVTKSFNIYIEQPIRITIKTVTEKGKDLDAKVKISIKSSSGGGGGTNRDVEASKGKPVVIDKIQRGMYKISVPEEVSTSNAVYRFERWSDGVLDNPRDVSVIYDSELVAVYSARYLLQATSAFGNVIGAGWYPEGSKAYLSIEPTNVTDALIVDRRFSGWVGDVYSTNSSVEIVMDSPKYVTAEWSIDYMKILLMAGAGSGVAGFFIYRGIKKREEVKRKLPDLDWFKKK</sequence>
<dbReference type="GeneID" id="41595335"/>
<dbReference type="EMBL" id="LT981265">
    <property type="protein sequence ID" value="SPC34502.1"/>
    <property type="molecule type" value="Genomic_DNA"/>
</dbReference>
<evidence type="ECO:0000256" key="1">
    <source>
        <dbReference type="SAM" id="Phobius"/>
    </source>
</evidence>
<organism evidence="2 3">
    <name type="scientific">Candidatus Nitrosocaldus cavascurensis</name>
    <dbReference type="NCBI Taxonomy" id="2058097"/>
    <lineage>
        <taxon>Archaea</taxon>
        <taxon>Nitrososphaerota</taxon>
        <taxon>Nitrososphaeria</taxon>
        <taxon>Candidatus Nitrosocaldales</taxon>
        <taxon>Candidatus Nitrosocaldaceae</taxon>
        <taxon>Candidatus Nitrosocaldus</taxon>
    </lineage>
</organism>
<dbReference type="AlphaFoldDB" id="A0A2K5AS89"/>
<evidence type="ECO:0000313" key="2">
    <source>
        <dbReference type="EMBL" id="SPC34502.1"/>
    </source>
</evidence>
<proteinExistence type="predicted"/>
<reference evidence="3" key="1">
    <citation type="submission" date="2018-01" db="EMBL/GenBank/DDBJ databases">
        <authorList>
            <person name="Kerou L M."/>
        </authorList>
    </citation>
    <scope>NUCLEOTIDE SEQUENCE [LARGE SCALE GENOMIC DNA]</scope>
    <source>
        <strain evidence="3">SCU2</strain>
    </source>
</reference>
<feature type="transmembrane region" description="Helical" evidence="1">
    <location>
        <begin position="26"/>
        <end position="49"/>
    </location>
</feature>